<dbReference type="Proteomes" id="UP001515500">
    <property type="component" value="Unplaced"/>
</dbReference>
<dbReference type="Gene3D" id="1.20.1250.20">
    <property type="entry name" value="MFS general substrate transporter like domains"/>
    <property type="match status" value="2"/>
</dbReference>
<evidence type="ECO:0000313" key="7">
    <source>
        <dbReference type="Proteomes" id="UP001515500"/>
    </source>
</evidence>
<feature type="transmembrane region" description="Helical" evidence="6">
    <location>
        <begin position="20"/>
        <end position="40"/>
    </location>
</feature>
<keyword evidence="2 6" id="KW-0812">Transmembrane</keyword>
<dbReference type="AlphaFoldDB" id="A0AB40AYB6"/>
<feature type="transmembrane region" description="Helical" evidence="6">
    <location>
        <begin position="163"/>
        <end position="182"/>
    </location>
</feature>
<dbReference type="GO" id="GO:0055062">
    <property type="term" value="P:phosphate ion homeostasis"/>
    <property type="evidence" value="ECO:0007669"/>
    <property type="project" value="TreeGrafter"/>
</dbReference>
<evidence type="ECO:0000256" key="5">
    <source>
        <dbReference type="SAM" id="MobiDB-lite"/>
    </source>
</evidence>
<feature type="transmembrane region" description="Helical" evidence="6">
    <location>
        <begin position="382"/>
        <end position="410"/>
    </location>
</feature>
<protein>
    <submittedName>
        <fullName evidence="8">Glycerol-3-phosphate transporter 4</fullName>
    </submittedName>
</protein>
<dbReference type="PANTHER" id="PTHR43184">
    <property type="entry name" value="MAJOR FACILITATOR SUPERFAMILY TRANSPORTER 16, ISOFORM B"/>
    <property type="match status" value="1"/>
</dbReference>
<sequence>MAARPPSSLAMRSIQPRLQWSLKTHGYIVLSLTFITYFLYLVSRKPTSIVQSALNPQKSYASPPWPLGPVFIPQSLSESPSKDSVSEGWAPFNATGGNTKIMLSGLFQATGWPWVVAVVENWYQEQGYWWLIMGIWNPFVSMGNIVGTLLAGFALHRGWGLSFIIPGLMMVAGGLLVLFFLIPHPESIQFPNQDEETGHIRPGRHRHQSGQDEAATTQERQGNDPGQGDVNNMNAIGRVYAAFQIPGVKPYAGCLLGAKFLAYMFVAALPSQLSKNKIGGKLMSVITAGNLSTLFFDVGGILGSICAGCIYGLFNAKDHPAAGFIALGALAIIFYGILGNISQLMNIILMIVIGLAVNGLCAFITTGVSADLGTHNALQGHGLALATVTAIIDGTGSFGATLGLLIGYFLKQELNSNAVLVVLEVVAVLSIISLYSPQIVPYLKSKIQTMQNRHNSGRMGELGGDFCFSHTGTFFNLLCKFLLAVILEIINFVLFFLSIAASITAPLINTPTDEDSTLDRQQEDSS</sequence>
<organism evidence="7 8">
    <name type="scientific">Dioscorea cayennensis subsp. rotundata</name>
    <name type="common">White Guinea yam</name>
    <name type="synonym">Dioscorea rotundata</name>
    <dbReference type="NCBI Taxonomy" id="55577"/>
    <lineage>
        <taxon>Eukaryota</taxon>
        <taxon>Viridiplantae</taxon>
        <taxon>Streptophyta</taxon>
        <taxon>Embryophyta</taxon>
        <taxon>Tracheophyta</taxon>
        <taxon>Spermatophyta</taxon>
        <taxon>Magnoliopsida</taxon>
        <taxon>Liliopsida</taxon>
        <taxon>Dioscoreales</taxon>
        <taxon>Dioscoreaceae</taxon>
        <taxon>Dioscorea</taxon>
    </lineage>
</organism>
<accession>A0AB40AYB6</accession>
<dbReference type="PANTHER" id="PTHR43184:SF12">
    <property type="entry name" value="SUGAR PHOSPHATE EXCHANGER 3"/>
    <property type="match status" value="1"/>
</dbReference>
<dbReference type="RefSeq" id="XP_039119504.1">
    <property type="nucleotide sequence ID" value="XM_039263570.1"/>
</dbReference>
<evidence type="ECO:0000256" key="3">
    <source>
        <dbReference type="ARBA" id="ARBA00022989"/>
    </source>
</evidence>
<feature type="transmembrane region" description="Helical" evidence="6">
    <location>
        <begin position="347"/>
        <end position="370"/>
    </location>
</feature>
<dbReference type="GO" id="GO:0022857">
    <property type="term" value="F:transmembrane transporter activity"/>
    <property type="evidence" value="ECO:0007669"/>
    <property type="project" value="InterPro"/>
</dbReference>
<feature type="transmembrane region" description="Helical" evidence="6">
    <location>
        <begin position="320"/>
        <end position="338"/>
    </location>
</feature>
<feature type="transmembrane region" description="Helical" evidence="6">
    <location>
        <begin position="481"/>
        <end position="501"/>
    </location>
</feature>
<dbReference type="Pfam" id="PF07690">
    <property type="entry name" value="MFS_1"/>
    <property type="match status" value="1"/>
</dbReference>
<proteinExistence type="predicted"/>
<keyword evidence="7" id="KW-1185">Reference proteome</keyword>
<dbReference type="InterPro" id="IPR036259">
    <property type="entry name" value="MFS_trans_sf"/>
</dbReference>
<reference evidence="8" key="1">
    <citation type="submission" date="2025-08" db="UniProtKB">
        <authorList>
            <consortium name="RefSeq"/>
        </authorList>
    </citation>
    <scope>IDENTIFICATION</scope>
</reference>
<feature type="region of interest" description="Disordered" evidence="5">
    <location>
        <begin position="192"/>
        <end position="228"/>
    </location>
</feature>
<comment type="subcellular location">
    <subcellularLocation>
        <location evidence="1">Membrane</location>
        <topology evidence="1">Multi-pass membrane protein</topology>
    </subcellularLocation>
</comment>
<dbReference type="InterPro" id="IPR011701">
    <property type="entry name" value="MFS"/>
</dbReference>
<feature type="transmembrane region" description="Helical" evidence="6">
    <location>
        <begin position="417"/>
        <end position="436"/>
    </location>
</feature>
<keyword evidence="3 6" id="KW-1133">Transmembrane helix</keyword>
<gene>
    <name evidence="8" type="primary">LOC120255797</name>
</gene>
<evidence type="ECO:0000256" key="2">
    <source>
        <dbReference type="ARBA" id="ARBA00022692"/>
    </source>
</evidence>
<dbReference type="GO" id="GO:0016020">
    <property type="term" value="C:membrane"/>
    <property type="evidence" value="ECO:0007669"/>
    <property type="project" value="UniProtKB-SubCell"/>
</dbReference>
<evidence type="ECO:0000256" key="1">
    <source>
        <dbReference type="ARBA" id="ARBA00004141"/>
    </source>
</evidence>
<feature type="transmembrane region" description="Helical" evidence="6">
    <location>
        <begin position="250"/>
        <end position="270"/>
    </location>
</feature>
<feature type="transmembrane region" description="Helical" evidence="6">
    <location>
        <begin position="128"/>
        <end position="151"/>
    </location>
</feature>
<keyword evidence="4 6" id="KW-0472">Membrane</keyword>
<evidence type="ECO:0000256" key="6">
    <source>
        <dbReference type="SAM" id="Phobius"/>
    </source>
</evidence>
<evidence type="ECO:0000313" key="8">
    <source>
        <dbReference type="RefSeq" id="XP_039119504.1"/>
    </source>
</evidence>
<dbReference type="GeneID" id="120255797"/>
<name>A0AB40AYB6_DIOCR</name>
<feature type="transmembrane region" description="Helical" evidence="6">
    <location>
        <begin position="291"/>
        <end position="314"/>
    </location>
</feature>
<evidence type="ECO:0000256" key="4">
    <source>
        <dbReference type="ARBA" id="ARBA00023136"/>
    </source>
</evidence>
<dbReference type="SUPFAM" id="SSF103473">
    <property type="entry name" value="MFS general substrate transporter"/>
    <property type="match status" value="1"/>
</dbReference>